<dbReference type="EMBL" id="UINC01074268">
    <property type="protein sequence ID" value="SVC11284.1"/>
    <property type="molecule type" value="Genomic_DNA"/>
</dbReference>
<reference evidence="1" key="1">
    <citation type="submission" date="2018-05" db="EMBL/GenBank/DDBJ databases">
        <authorList>
            <person name="Lanie J.A."/>
            <person name="Ng W.-L."/>
            <person name="Kazmierczak K.M."/>
            <person name="Andrzejewski T.M."/>
            <person name="Davidsen T.M."/>
            <person name="Wayne K.J."/>
            <person name="Tettelin H."/>
            <person name="Glass J.I."/>
            <person name="Rusch D."/>
            <person name="Podicherti R."/>
            <person name="Tsui H.-C.T."/>
            <person name="Winkler M.E."/>
        </authorList>
    </citation>
    <scope>NUCLEOTIDE SEQUENCE</scope>
</reference>
<organism evidence="1">
    <name type="scientific">marine metagenome</name>
    <dbReference type="NCBI Taxonomy" id="408172"/>
    <lineage>
        <taxon>unclassified sequences</taxon>
        <taxon>metagenomes</taxon>
        <taxon>ecological metagenomes</taxon>
    </lineage>
</organism>
<proteinExistence type="predicted"/>
<sequence>VIRQFYIALSDEYLYGIFIANNWLTNWNLK</sequence>
<gene>
    <name evidence="1" type="ORF">METZ01_LOCUS264138</name>
</gene>
<name>A0A382JG50_9ZZZZ</name>
<dbReference type="AlphaFoldDB" id="A0A382JG50"/>
<evidence type="ECO:0000313" key="1">
    <source>
        <dbReference type="EMBL" id="SVC11284.1"/>
    </source>
</evidence>
<protein>
    <submittedName>
        <fullName evidence="1">Uncharacterized protein</fullName>
    </submittedName>
</protein>
<feature type="non-terminal residue" evidence="1">
    <location>
        <position position="1"/>
    </location>
</feature>
<accession>A0A382JG50</accession>